<accession>A0A926DQS9</accession>
<dbReference type="RefSeq" id="WP_249313629.1">
    <property type="nucleotide sequence ID" value="NZ_JACRSU010000004.1"/>
</dbReference>
<evidence type="ECO:0000256" key="4">
    <source>
        <dbReference type="ARBA" id="ARBA00022490"/>
    </source>
</evidence>
<comment type="subcellular location">
    <subcellularLocation>
        <location evidence="1">Cytoplasm</location>
    </subcellularLocation>
</comment>
<dbReference type="EMBL" id="JACRSU010000004">
    <property type="protein sequence ID" value="MBC8541605.1"/>
    <property type="molecule type" value="Genomic_DNA"/>
</dbReference>
<proteinExistence type="inferred from homology"/>
<dbReference type="Gene3D" id="3.40.50.300">
    <property type="entry name" value="P-loop containing nucleotide triphosphate hydrolases"/>
    <property type="match status" value="1"/>
</dbReference>
<dbReference type="PANTHER" id="PTHR33540">
    <property type="entry name" value="TRNA THREONYLCARBAMOYLADENOSINE BIOSYNTHESIS PROTEIN TSAE"/>
    <property type="match status" value="1"/>
</dbReference>
<dbReference type="GO" id="GO:0005737">
    <property type="term" value="C:cytoplasm"/>
    <property type="evidence" value="ECO:0007669"/>
    <property type="project" value="UniProtKB-SubCell"/>
</dbReference>
<keyword evidence="4" id="KW-0963">Cytoplasm</keyword>
<protein>
    <recommendedName>
        <fullName evidence="3">tRNA threonylcarbamoyladenosine biosynthesis protein TsaE</fullName>
    </recommendedName>
    <alternativeName>
        <fullName evidence="10">t(6)A37 threonylcarbamoyladenosine biosynthesis protein TsaE</fullName>
    </alternativeName>
</protein>
<dbReference type="NCBIfam" id="TIGR00150">
    <property type="entry name" value="T6A_YjeE"/>
    <property type="match status" value="1"/>
</dbReference>
<evidence type="ECO:0000256" key="7">
    <source>
        <dbReference type="ARBA" id="ARBA00022741"/>
    </source>
</evidence>
<evidence type="ECO:0000256" key="10">
    <source>
        <dbReference type="ARBA" id="ARBA00032441"/>
    </source>
</evidence>
<dbReference type="GO" id="GO:0005524">
    <property type="term" value="F:ATP binding"/>
    <property type="evidence" value="ECO:0007669"/>
    <property type="project" value="UniProtKB-KW"/>
</dbReference>
<dbReference type="GO" id="GO:0046872">
    <property type="term" value="F:metal ion binding"/>
    <property type="evidence" value="ECO:0007669"/>
    <property type="project" value="UniProtKB-KW"/>
</dbReference>
<keyword evidence="9" id="KW-0460">Magnesium</keyword>
<evidence type="ECO:0000313" key="11">
    <source>
        <dbReference type="EMBL" id="MBC8541605.1"/>
    </source>
</evidence>
<evidence type="ECO:0000256" key="3">
    <source>
        <dbReference type="ARBA" id="ARBA00019010"/>
    </source>
</evidence>
<dbReference type="PANTHER" id="PTHR33540:SF2">
    <property type="entry name" value="TRNA THREONYLCARBAMOYLADENOSINE BIOSYNTHESIS PROTEIN TSAE"/>
    <property type="match status" value="1"/>
</dbReference>
<dbReference type="InterPro" id="IPR003442">
    <property type="entry name" value="T6A_TsaE"/>
</dbReference>
<comment type="similarity">
    <text evidence="2">Belongs to the TsaE family.</text>
</comment>
<comment type="caution">
    <text evidence="11">The sequence shown here is derived from an EMBL/GenBank/DDBJ whole genome shotgun (WGS) entry which is preliminary data.</text>
</comment>
<keyword evidence="5" id="KW-0819">tRNA processing</keyword>
<evidence type="ECO:0000256" key="6">
    <source>
        <dbReference type="ARBA" id="ARBA00022723"/>
    </source>
</evidence>
<evidence type="ECO:0000256" key="2">
    <source>
        <dbReference type="ARBA" id="ARBA00007599"/>
    </source>
</evidence>
<keyword evidence="6" id="KW-0479">Metal-binding</keyword>
<evidence type="ECO:0000256" key="8">
    <source>
        <dbReference type="ARBA" id="ARBA00022840"/>
    </source>
</evidence>
<organism evidence="11 12">
    <name type="scientific">Congzhengia minquanensis</name>
    <dbReference type="NCBI Taxonomy" id="2763657"/>
    <lineage>
        <taxon>Bacteria</taxon>
        <taxon>Bacillati</taxon>
        <taxon>Bacillota</taxon>
        <taxon>Clostridia</taxon>
        <taxon>Eubacteriales</taxon>
        <taxon>Oscillospiraceae</taxon>
        <taxon>Congzhengia</taxon>
    </lineage>
</organism>
<dbReference type="GO" id="GO:0002949">
    <property type="term" value="P:tRNA threonylcarbamoyladenosine modification"/>
    <property type="evidence" value="ECO:0007669"/>
    <property type="project" value="InterPro"/>
</dbReference>
<dbReference type="Pfam" id="PF02367">
    <property type="entry name" value="TsaE"/>
    <property type="match status" value="1"/>
</dbReference>
<evidence type="ECO:0000256" key="9">
    <source>
        <dbReference type="ARBA" id="ARBA00022842"/>
    </source>
</evidence>
<dbReference type="SUPFAM" id="SSF52540">
    <property type="entry name" value="P-loop containing nucleoside triphosphate hydrolases"/>
    <property type="match status" value="1"/>
</dbReference>
<evidence type="ECO:0000313" key="12">
    <source>
        <dbReference type="Proteomes" id="UP000611762"/>
    </source>
</evidence>
<evidence type="ECO:0000256" key="1">
    <source>
        <dbReference type="ARBA" id="ARBA00004496"/>
    </source>
</evidence>
<gene>
    <name evidence="11" type="primary">tsaE</name>
    <name evidence="11" type="ORF">H8698_11510</name>
</gene>
<dbReference type="Proteomes" id="UP000611762">
    <property type="component" value="Unassembled WGS sequence"/>
</dbReference>
<keyword evidence="12" id="KW-1185">Reference proteome</keyword>
<evidence type="ECO:0000256" key="5">
    <source>
        <dbReference type="ARBA" id="ARBA00022694"/>
    </source>
</evidence>
<keyword evidence="8" id="KW-0067">ATP-binding</keyword>
<name>A0A926DQS9_9FIRM</name>
<dbReference type="InterPro" id="IPR027417">
    <property type="entry name" value="P-loop_NTPase"/>
</dbReference>
<reference evidence="11" key="1">
    <citation type="submission" date="2020-08" db="EMBL/GenBank/DDBJ databases">
        <title>Genome public.</title>
        <authorList>
            <person name="Liu C."/>
            <person name="Sun Q."/>
        </authorList>
    </citation>
    <scope>NUCLEOTIDE SEQUENCE</scope>
    <source>
        <strain evidence="11">H8</strain>
    </source>
</reference>
<keyword evidence="7" id="KW-0547">Nucleotide-binding</keyword>
<dbReference type="AlphaFoldDB" id="A0A926DQS9"/>
<sequence length="139" mass="15854">MELKTKSSGETQNAAKEFAARLRAGDVILLRGEMGVGKTVFTKGLCRALGVEDYVTSPTFTVVNEYEGKAFPIYHFDLYRIEDEDELLEIGFEEYLQSGGVCIIEWPQNGQRYLPEHRYEVELKKEDGANDRTIVILKR</sequence>